<proteinExistence type="predicted"/>
<feature type="transmembrane region" description="Helical" evidence="2">
    <location>
        <begin position="12"/>
        <end position="30"/>
    </location>
</feature>
<keyword evidence="2" id="KW-0812">Transmembrane</keyword>
<evidence type="ECO:0000313" key="3">
    <source>
        <dbReference type="EMBL" id="KAI92802.1"/>
    </source>
</evidence>
<keyword evidence="1" id="KW-0175">Coiled coil</keyword>
<sequence>MINLSNEIFSMIIVFLLVILLYAYVIFSVFNKKEIKKSKLELEKLQLENEKLKLEILELKNKESD</sequence>
<dbReference type="Proteomes" id="UP000004057">
    <property type="component" value="Unassembled WGS sequence"/>
</dbReference>
<feature type="coiled-coil region" evidence="1">
    <location>
        <begin position="30"/>
        <end position="62"/>
    </location>
</feature>
<keyword evidence="2" id="KW-1133">Transmembrane helix</keyword>
<organism evidence="3 4">
    <name type="scientific">Spiroplasma melliferum KC3</name>
    <dbReference type="NCBI Taxonomy" id="570509"/>
    <lineage>
        <taxon>Bacteria</taxon>
        <taxon>Bacillati</taxon>
        <taxon>Mycoplasmatota</taxon>
        <taxon>Mollicutes</taxon>
        <taxon>Entomoplasmatales</taxon>
        <taxon>Spiroplasmataceae</taxon>
        <taxon>Spiroplasma</taxon>
    </lineage>
</organism>
<evidence type="ECO:0000256" key="2">
    <source>
        <dbReference type="SAM" id="Phobius"/>
    </source>
</evidence>
<dbReference type="EMBL" id="AGBZ02000001">
    <property type="protein sequence ID" value="KAI92802.1"/>
    <property type="molecule type" value="Genomic_DNA"/>
</dbReference>
<accession>A0AAI9T3H2</accession>
<evidence type="ECO:0000313" key="4">
    <source>
        <dbReference type="Proteomes" id="UP000004057"/>
    </source>
</evidence>
<evidence type="ECO:0000256" key="1">
    <source>
        <dbReference type="SAM" id="Coils"/>
    </source>
</evidence>
<gene>
    <name evidence="3" type="ORF">SPM_002010</name>
</gene>
<comment type="caution">
    <text evidence="3">The sequence shown here is derived from an EMBL/GenBank/DDBJ whole genome shotgun (WGS) entry which is preliminary data.</text>
</comment>
<dbReference type="AlphaFoldDB" id="A0AAI9T3H2"/>
<name>A0AAI9T3H2_SPIME</name>
<dbReference type="RefSeq" id="WP_004027937.1">
    <property type="nucleotide sequence ID" value="NZ_AGBZ02000001.1"/>
</dbReference>
<keyword evidence="2" id="KW-0472">Membrane</keyword>
<protein>
    <submittedName>
        <fullName evidence="3">Uncharacterized protein</fullName>
    </submittedName>
</protein>
<reference evidence="3 4" key="1">
    <citation type="journal article" date="2012" name="J. Proteome Res.">
        <title>Application of Spiroplasma melliferum proteogenomic profiling for the discovery of virulence factors and pathogenicity mechanisms in host-associated spiroplasmas.</title>
        <authorList>
            <person name="Alexeev D."/>
            <person name="Kostrjukova E."/>
            <person name="Aliper A."/>
            <person name="Popenko A."/>
            <person name="Bazaleev N."/>
            <person name="Tyakht A."/>
            <person name="Selezneva O."/>
            <person name="Akopian T."/>
            <person name="Prichodko E."/>
            <person name="Kondratov I."/>
            <person name="Chukin M."/>
            <person name="Demina I."/>
            <person name="Galyamina M."/>
            <person name="Kamashev D."/>
            <person name="Vanyushkina A."/>
            <person name="Ladygina V."/>
            <person name="Levitskii S."/>
            <person name="Lazarev V."/>
            <person name="Govorun V."/>
        </authorList>
    </citation>
    <scope>NUCLEOTIDE SEQUENCE [LARGE SCALE GENOMIC DNA]</scope>
    <source>
        <strain evidence="3 4">KC3</strain>
    </source>
</reference>